<name>A0A6J4IWJ2_9PROT</name>
<reference evidence="1" key="1">
    <citation type="submission" date="2020-02" db="EMBL/GenBank/DDBJ databases">
        <authorList>
            <person name="Meier V. D."/>
        </authorList>
    </citation>
    <scope>NUCLEOTIDE SEQUENCE</scope>
    <source>
        <strain evidence="1">AVDCRST_MAG08</strain>
    </source>
</reference>
<proteinExistence type="predicted"/>
<dbReference type="AlphaFoldDB" id="A0A6J4IWJ2"/>
<accession>A0A6J4IWJ2</accession>
<gene>
    <name evidence="1" type="ORF">AVDCRST_MAG08-2683</name>
</gene>
<sequence length="50" mass="5539">MLHKPSGPPASYPTERLFGDPKALLRKAARRAVHGPLGCHRRGLRRVRPG</sequence>
<protein>
    <submittedName>
        <fullName evidence="1">Uncharacterized protein</fullName>
    </submittedName>
</protein>
<evidence type="ECO:0000313" key="1">
    <source>
        <dbReference type="EMBL" id="CAA9261141.1"/>
    </source>
</evidence>
<organism evidence="1">
    <name type="scientific">uncultured Acetobacteraceae bacterium</name>
    <dbReference type="NCBI Taxonomy" id="169975"/>
    <lineage>
        <taxon>Bacteria</taxon>
        <taxon>Pseudomonadati</taxon>
        <taxon>Pseudomonadota</taxon>
        <taxon>Alphaproteobacteria</taxon>
        <taxon>Acetobacterales</taxon>
        <taxon>Acetobacteraceae</taxon>
        <taxon>environmental samples</taxon>
    </lineage>
</organism>
<dbReference type="EMBL" id="CADCTG010000198">
    <property type="protein sequence ID" value="CAA9261141.1"/>
    <property type="molecule type" value="Genomic_DNA"/>
</dbReference>